<evidence type="ECO:0000313" key="5">
    <source>
        <dbReference type="Proteomes" id="UP000061660"/>
    </source>
</evidence>
<dbReference type="KEGG" id="pnp:IJ22_05350"/>
<dbReference type="SUPFAM" id="SSF55383">
    <property type="entry name" value="Copper amine oxidase, domain N"/>
    <property type="match status" value="1"/>
</dbReference>
<sequence length="591" mass="65735" precursor="true">MKSKQMLAWITVLGLLIPASAQADAPASSAAVHLNGKNLKLQHAPIEEKAGFLIPLREVLEASGWKITWYDEDQTITAEKQTGNQNHSLKVSIGYSRGAFNGNMLDLPVPPRLVDGTAYLPATALQHLDMKLDWDEAKRVLIIEEAPEARTFVYLNGSRYEGELFGGVPNGRGKLYSAEGRLIYEGEMANGLAHGSGKLYNKDGTLQYSGSFKHDQFHGWGKAYRADGTLEYAGMFSYGERTPGGFSYLSNGIKWVPDREAPALSQRKTVIYPNGVMFTGTFSGGRAEGEGKLASLFGEVIAEGIWKEGRLETESGSSTRLASVSDSVYYSLTTHSTKLRRYVSEAHGFDVQLPDVWLGKPLEIKEGPDEVSFFYISPSQPDRKALLFTIKQYTEKEWPGTGTAVRLREHNGWVYGYAIESGGADLPAEEAADATAMRESSGQLLEGFRLIRPDVSVSAEDLKRPDKELWEKFAHIEKWTLQTAGIYPEGVWLNECDKQLVTSRLQEVYDPAMAERMFANQNRPVDGGYEPIPIGYVSIAMIEDDLRVKREQDSAENRLRMTIAGDDVEVMYTLDSATRKIVDYQVIRSNY</sequence>
<keyword evidence="5" id="KW-1185">Reference proteome</keyword>
<dbReference type="AlphaFoldDB" id="A0A0U2W6A1"/>
<dbReference type="Gene3D" id="3.30.457.10">
    <property type="entry name" value="Copper amine oxidase-like, N-terminal domain"/>
    <property type="match status" value="1"/>
</dbReference>
<evidence type="ECO:0000256" key="2">
    <source>
        <dbReference type="SAM" id="SignalP"/>
    </source>
</evidence>
<reference evidence="4 5" key="2">
    <citation type="journal article" date="2016" name="Genome Announc.">
        <title>Complete Genome Sequences of Two Interactive Moderate Thermophiles, Paenibacillus napthalenovorans 32O-Y and Paenibacillus sp. 32O-W.</title>
        <authorList>
            <person name="Butler R.R.III."/>
            <person name="Wang J."/>
            <person name="Stark B.C."/>
            <person name="Pombert J.F."/>
        </authorList>
    </citation>
    <scope>NUCLEOTIDE SEQUENCE [LARGE SCALE GENOMIC DNA]</scope>
    <source>
        <strain evidence="4 5">32O-Y</strain>
    </source>
</reference>
<dbReference type="PANTHER" id="PTHR43215:SF14">
    <property type="entry name" value="RADIAL SPOKE HEAD 1 HOMOLOG"/>
    <property type="match status" value="1"/>
</dbReference>
<feature type="signal peptide" evidence="2">
    <location>
        <begin position="1"/>
        <end position="23"/>
    </location>
</feature>
<dbReference type="STRING" id="162209.IJ22_05350"/>
<gene>
    <name evidence="4" type="ORF">IJ22_05350</name>
</gene>
<dbReference type="InterPro" id="IPR003409">
    <property type="entry name" value="MORN"/>
</dbReference>
<name>A0A0U2W6A1_9BACL</name>
<dbReference type="OrthoDB" id="2547968at2"/>
<dbReference type="EMBL" id="CP013652">
    <property type="protein sequence ID" value="ALS20922.1"/>
    <property type="molecule type" value="Genomic_DNA"/>
</dbReference>
<evidence type="ECO:0000256" key="1">
    <source>
        <dbReference type="ARBA" id="ARBA00022737"/>
    </source>
</evidence>
<protein>
    <submittedName>
        <fullName evidence="4">Copper amine oxidase</fullName>
    </submittedName>
</protein>
<keyword evidence="2" id="KW-0732">Signal</keyword>
<accession>A0A0U2W6A1</accession>
<dbReference type="InterPro" id="IPR012854">
    <property type="entry name" value="Cu_amine_oxidase-like_N"/>
</dbReference>
<dbReference type="PATRIC" id="fig|162209.4.peg.567"/>
<feature type="chain" id="PRO_5006833340" evidence="2">
    <location>
        <begin position="24"/>
        <end position="591"/>
    </location>
</feature>
<dbReference type="Pfam" id="PF07833">
    <property type="entry name" value="Cu_amine_oxidN1"/>
    <property type="match status" value="1"/>
</dbReference>
<proteinExistence type="predicted"/>
<dbReference type="SMART" id="SM00698">
    <property type="entry name" value="MORN"/>
    <property type="match status" value="3"/>
</dbReference>
<dbReference type="RefSeq" id="WP_062407046.1">
    <property type="nucleotide sequence ID" value="NZ_CP013652.1"/>
</dbReference>
<evidence type="ECO:0000259" key="3">
    <source>
        <dbReference type="Pfam" id="PF07833"/>
    </source>
</evidence>
<evidence type="ECO:0000313" key="4">
    <source>
        <dbReference type="EMBL" id="ALS20922.1"/>
    </source>
</evidence>
<dbReference type="Gene3D" id="2.20.110.10">
    <property type="entry name" value="Histone H3 K4-specific methyltransferase SET7/9 N-terminal domain"/>
    <property type="match status" value="1"/>
</dbReference>
<reference evidence="5" key="1">
    <citation type="submission" date="2015-12" db="EMBL/GenBank/DDBJ databases">
        <title>Complete genome sequences of two moderately thermophilic Paenibacillus species.</title>
        <authorList>
            <person name="Butler R.III."/>
            <person name="Wang J."/>
            <person name="Stark B.C."/>
            <person name="Pombert J.-F."/>
        </authorList>
    </citation>
    <scope>NUCLEOTIDE SEQUENCE [LARGE SCALE GENOMIC DNA]</scope>
    <source>
        <strain evidence="5">32O-Y</strain>
    </source>
</reference>
<dbReference type="Pfam" id="PF02493">
    <property type="entry name" value="MORN"/>
    <property type="match status" value="4"/>
</dbReference>
<keyword evidence="1" id="KW-0677">Repeat</keyword>
<dbReference type="SUPFAM" id="SSF82185">
    <property type="entry name" value="Histone H3 K4-specific methyltransferase SET7/9 N-terminal domain"/>
    <property type="match status" value="2"/>
</dbReference>
<organism evidence="4 5">
    <name type="scientific">Paenibacillus naphthalenovorans</name>
    <dbReference type="NCBI Taxonomy" id="162209"/>
    <lineage>
        <taxon>Bacteria</taxon>
        <taxon>Bacillati</taxon>
        <taxon>Bacillota</taxon>
        <taxon>Bacilli</taxon>
        <taxon>Bacillales</taxon>
        <taxon>Paenibacillaceae</taxon>
        <taxon>Paenibacillus</taxon>
    </lineage>
</organism>
<dbReference type="Proteomes" id="UP000061660">
    <property type="component" value="Chromosome"/>
</dbReference>
<dbReference type="InterPro" id="IPR036582">
    <property type="entry name" value="Mao_N_sf"/>
</dbReference>
<feature type="domain" description="Copper amine oxidase-like N-terminal" evidence="3">
    <location>
        <begin position="34"/>
        <end position="143"/>
    </location>
</feature>
<dbReference type="PANTHER" id="PTHR43215">
    <property type="entry name" value="RADIAL SPOKE HEAD 1 HOMOLOG"/>
    <property type="match status" value="1"/>
</dbReference>